<reference evidence="3" key="1">
    <citation type="journal article" date="2019" name="Int. J. Syst. Evol. Microbiol.">
        <title>The Global Catalogue of Microorganisms (GCM) 10K type strain sequencing project: providing services to taxonomists for standard genome sequencing and annotation.</title>
        <authorList>
            <consortium name="The Broad Institute Genomics Platform"/>
            <consortium name="The Broad Institute Genome Sequencing Center for Infectious Disease"/>
            <person name="Wu L."/>
            <person name="Ma J."/>
        </authorList>
    </citation>
    <scope>NUCLEOTIDE SEQUENCE [LARGE SCALE GENOMIC DNA]</scope>
    <source>
        <strain evidence="3">JCM 17986</strain>
    </source>
</reference>
<feature type="domain" description="Helix-turn-helix" evidence="1">
    <location>
        <begin position="7"/>
        <end position="56"/>
    </location>
</feature>
<dbReference type="InterPro" id="IPR041657">
    <property type="entry name" value="HTH_17"/>
</dbReference>
<comment type="caution">
    <text evidence="2">The sequence shown here is derived from an EMBL/GenBank/DDBJ whole genome shotgun (WGS) entry which is preliminary data.</text>
</comment>
<gene>
    <name evidence="2" type="ORF">GCM10023205_57200</name>
</gene>
<name>A0ABP9HXC8_9ACTN</name>
<evidence type="ECO:0000259" key="1">
    <source>
        <dbReference type="Pfam" id="PF12728"/>
    </source>
</evidence>
<dbReference type="Proteomes" id="UP001500466">
    <property type="component" value="Unassembled WGS sequence"/>
</dbReference>
<evidence type="ECO:0000313" key="2">
    <source>
        <dbReference type="EMBL" id="GAA4980699.1"/>
    </source>
</evidence>
<dbReference type="EMBL" id="BAABHS010000023">
    <property type="protein sequence ID" value="GAA4980699.1"/>
    <property type="molecule type" value="Genomic_DNA"/>
</dbReference>
<accession>A0ABP9HXC8</accession>
<sequence length="62" mass="7124">MPRPKTLRLAEFLEELGMSRAAYYRMAVRGLGPKSFKLPNGQIRFHQADVDAWFAELEDRAA</sequence>
<organism evidence="2 3">
    <name type="scientific">Yinghuangia aomiensis</name>
    <dbReference type="NCBI Taxonomy" id="676205"/>
    <lineage>
        <taxon>Bacteria</taxon>
        <taxon>Bacillati</taxon>
        <taxon>Actinomycetota</taxon>
        <taxon>Actinomycetes</taxon>
        <taxon>Kitasatosporales</taxon>
        <taxon>Streptomycetaceae</taxon>
        <taxon>Yinghuangia</taxon>
    </lineage>
</organism>
<proteinExistence type="predicted"/>
<protein>
    <recommendedName>
        <fullName evidence="1">Helix-turn-helix domain-containing protein</fullName>
    </recommendedName>
</protein>
<dbReference type="Pfam" id="PF12728">
    <property type="entry name" value="HTH_17"/>
    <property type="match status" value="1"/>
</dbReference>
<dbReference type="RefSeq" id="WP_345678597.1">
    <property type="nucleotide sequence ID" value="NZ_BAABHS010000023.1"/>
</dbReference>
<evidence type="ECO:0000313" key="3">
    <source>
        <dbReference type="Proteomes" id="UP001500466"/>
    </source>
</evidence>
<keyword evidence="3" id="KW-1185">Reference proteome</keyword>